<evidence type="ECO:0000313" key="4">
    <source>
        <dbReference type="EMBL" id="CAD9209989.1"/>
    </source>
</evidence>
<accession>A0A7S1SVC8</accession>
<protein>
    <submittedName>
        <fullName evidence="4">Uncharacterized protein</fullName>
    </submittedName>
</protein>
<keyword evidence="3" id="KW-0812">Transmembrane</keyword>
<evidence type="ECO:0000256" key="1">
    <source>
        <dbReference type="SAM" id="Coils"/>
    </source>
</evidence>
<gene>
    <name evidence="4" type="ORF">TCHU04912_LOCUS12228</name>
</gene>
<evidence type="ECO:0000256" key="2">
    <source>
        <dbReference type="SAM" id="MobiDB-lite"/>
    </source>
</evidence>
<feature type="region of interest" description="Disordered" evidence="2">
    <location>
        <begin position="1"/>
        <end position="23"/>
    </location>
</feature>
<feature type="compositionally biased region" description="Basic and acidic residues" evidence="2">
    <location>
        <begin position="1"/>
        <end position="15"/>
    </location>
</feature>
<sequence length="136" mass="15760">MERRRLTGDSEDGHGGHNGRRPSHSATALCYGPYIVLLVVAMLFISLYVSFNFRLVSRTQEAQHTLEVQHYMKLANDARKELQKWKRGIEEKELVIRDLEYKVATAKKTRDEYIEALKIKDKQMARLASHPNPHGR</sequence>
<evidence type="ECO:0000256" key="3">
    <source>
        <dbReference type="SAM" id="Phobius"/>
    </source>
</evidence>
<feature type="coiled-coil region" evidence="1">
    <location>
        <begin position="75"/>
        <end position="109"/>
    </location>
</feature>
<proteinExistence type="predicted"/>
<dbReference type="EMBL" id="HBGG01023496">
    <property type="protein sequence ID" value="CAD9209989.1"/>
    <property type="molecule type" value="Transcribed_RNA"/>
</dbReference>
<keyword evidence="1" id="KW-0175">Coiled coil</keyword>
<keyword evidence="3" id="KW-0472">Membrane</keyword>
<name>A0A7S1SVC8_9CHLO</name>
<organism evidence="4">
    <name type="scientific">Tetraselmis chuii</name>
    <dbReference type="NCBI Taxonomy" id="63592"/>
    <lineage>
        <taxon>Eukaryota</taxon>
        <taxon>Viridiplantae</taxon>
        <taxon>Chlorophyta</taxon>
        <taxon>core chlorophytes</taxon>
        <taxon>Chlorodendrophyceae</taxon>
        <taxon>Chlorodendrales</taxon>
        <taxon>Chlorodendraceae</taxon>
        <taxon>Tetraselmis</taxon>
    </lineage>
</organism>
<feature type="transmembrane region" description="Helical" evidence="3">
    <location>
        <begin position="31"/>
        <end position="51"/>
    </location>
</feature>
<keyword evidence="3" id="KW-1133">Transmembrane helix</keyword>
<dbReference type="AlphaFoldDB" id="A0A7S1SVC8"/>
<reference evidence="4" key="1">
    <citation type="submission" date="2021-01" db="EMBL/GenBank/DDBJ databases">
        <authorList>
            <person name="Corre E."/>
            <person name="Pelletier E."/>
            <person name="Niang G."/>
            <person name="Scheremetjew M."/>
            <person name="Finn R."/>
            <person name="Kale V."/>
            <person name="Holt S."/>
            <person name="Cochrane G."/>
            <person name="Meng A."/>
            <person name="Brown T."/>
            <person name="Cohen L."/>
        </authorList>
    </citation>
    <scope>NUCLEOTIDE SEQUENCE</scope>
    <source>
        <strain evidence="4">PLY429</strain>
    </source>
</reference>